<dbReference type="PROSITE" id="PS00375">
    <property type="entry name" value="UDPGT"/>
    <property type="match status" value="1"/>
</dbReference>
<sequence>MQRPPRSPVLGRRLSSHSDGAEAHETVRRQNTATIPLTFLLQDDDEDDEGYYGQLDPVVFLMVPHAAWNHVRSFIALIAGMHFVEPDTCCTLLIPSCFQTLARIEMSHHLIDQNRIKIVHIPIGQDQPNHGYTTIPDFYSRQSMVYEQLQRIYPKVLAKEPVDDLITGKTIEPWPLSPNMTILDSALGGRAVRFCLRMNAASIIDERKRPKLICYSELSPHYFARTMTEDLHGPYGAFHQNCRYALDHRLQPDYEDLERYVYGSLEEVLKLHALLSSSDRDKQSGTVGPNLAREPSVERYLKDFSMFLHPNWPSFLGEDCCTCDRGNSFEPWSLSRRLHLFGPLLPPRHLDPPPDLDSHVGRFLETALREDGPRSVLYISFGTLFFAPPTHMLEAVLQLLHESGQRYILTRGNAPEHVQRMCKRKVRKSNGRGLYMLWAPQSGILSHPATMGFLCHGGLVSIMEGIRGGVPLIFWPGSGDQIHNATFFTQFVPIGITLEQIIYNPLFANKPRYSRFALAVKRELQHAIDTILGEEGDAMRNTMKRLTKKMEKEALKKGESYNALRFFADPSGTWKNEGQYN</sequence>
<dbReference type="InterPro" id="IPR002213">
    <property type="entry name" value="UDP_glucos_trans"/>
</dbReference>
<accession>A0A4Q1BKS5</accession>
<dbReference type="InParanoid" id="A0A4Q1BKS5"/>
<name>A0A4Q1BKS5_TREME</name>
<dbReference type="CDD" id="cd03784">
    <property type="entry name" value="GT1_Gtf-like"/>
    <property type="match status" value="1"/>
</dbReference>
<keyword evidence="5" id="KW-1185">Reference proteome</keyword>
<evidence type="ECO:0000256" key="2">
    <source>
        <dbReference type="RuleBase" id="RU003718"/>
    </source>
</evidence>
<proteinExistence type="inferred from homology"/>
<dbReference type="PANTHER" id="PTHR48049">
    <property type="entry name" value="GLYCOSYLTRANSFERASE"/>
    <property type="match status" value="1"/>
</dbReference>
<comment type="similarity">
    <text evidence="2">Belongs to the UDP-glycosyltransferase family.</text>
</comment>
<organism evidence="4 5">
    <name type="scientific">Tremella mesenterica</name>
    <name type="common">Jelly fungus</name>
    <dbReference type="NCBI Taxonomy" id="5217"/>
    <lineage>
        <taxon>Eukaryota</taxon>
        <taxon>Fungi</taxon>
        <taxon>Dikarya</taxon>
        <taxon>Basidiomycota</taxon>
        <taxon>Agaricomycotina</taxon>
        <taxon>Tremellomycetes</taxon>
        <taxon>Tremellales</taxon>
        <taxon>Tremellaceae</taxon>
        <taxon>Tremella</taxon>
    </lineage>
</organism>
<reference evidence="4 5" key="1">
    <citation type="submission" date="2016-06" db="EMBL/GenBank/DDBJ databases">
        <title>Evolution of pathogenesis and genome organization in the Tremellales.</title>
        <authorList>
            <person name="Cuomo C."/>
            <person name="Litvintseva A."/>
            <person name="Heitman J."/>
            <person name="Chen Y."/>
            <person name="Sun S."/>
            <person name="Springer D."/>
            <person name="Dromer F."/>
            <person name="Young S."/>
            <person name="Zeng Q."/>
            <person name="Chapman S."/>
            <person name="Gujja S."/>
            <person name="Saif S."/>
            <person name="Birren B."/>
        </authorList>
    </citation>
    <scope>NUCLEOTIDE SEQUENCE [LARGE SCALE GENOMIC DNA]</scope>
    <source>
        <strain evidence="4 5">ATCC 28783</strain>
    </source>
</reference>
<comment type="caution">
    <text evidence="4">The sequence shown here is derived from an EMBL/GenBank/DDBJ whole genome shotgun (WGS) entry which is preliminary data.</text>
</comment>
<gene>
    <name evidence="4" type="ORF">M231_04410</name>
</gene>
<dbReference type="GO" id="GO:0035251">
    <property type="term" value="F:UDP-glucosyltransferase activity"/>
    <property type="evidence" value="ECO:0007669"/>
    <property type="project" value="InterPro"/>
</dbReference>
<keyword evidence="2" id="KW-0328">Glycosyltransferase</keyword>
<dbReference type="Proteomes" id="UP000289152">
    <property type="component" value="Unassembled WGS sequence"/>
</dbReference>
<feature type="region of interest" description="Disordered" evidence="3">
    <location>
        <begin position="1"/>
        <end position="26"/>
    </location>
</feature>
<dbReference type="EMBL" id="SDIL01000049">
    <property type="protein sequence ID" value="RXK38368.1"/>
    <property type="molecule type" value="Genomic_DNA"/>
</dbReference>
<dbReference type="Gene3D" id="3.40.50.2000">
    <property type="entry name" value="Glycogen Phosphorylase B"/>
    <property type="match status" value="2"/>
</dbReference>
<protein>
    <submittedName>
        <fullName evidence="4">Uncharacterized protein</fullName>
    </submittedName>
</protein>
<keyword evidence="1 2" id="KW-0808">Transferase</keyword>
<dbReference type="Pfam" id="PF00201">
    <property type="entry name" value="UDPGT"/>
    <property type="match status" value="1"/>
</dbReference>
<dbReference type="SUPFAM" id="SSF53756">
    <property type="entry name" value="UDP-Glycosyltransferase/glycogen phosphorylase"/>
    <property type="match status" value="1"/>
</dbReference>
<evidence type="ECO:0000313" key="5">
    <source>
        <dbReference type="Proteomes" id="UP000289152"/>
    </source>
</evidence>
<evidence type="ECO:0000313" key="4">
    <source>
        <dbReference type="EMBL" id="RXK38368.1"/>
    </source>
</evidence>
<evidence type="ECO:0000256" key="1">
    <source>
        <dbReference type="ARBA" id="ARBA00022679"/>
    </source>
</evidence>
<evidence type="ECO:0000256" key="3">
    <source>
        <dbReference type="SAM" id="MobiDB-lite"/>
    </source>
</evidence>
<dbReference type="AlphaFoldDB" id="A0A4Q1BKS5"/>
<dbReference type="PANTHER" id="PTHR48049:SF132">
    <property type="entry name" value="GLYCOSYLTRANSFERASE"/>
    <property type="match status" value="1"/>
</dbReference>
<dbReference type="VEuPathDB" id="FungiDB:TREMEDRAFT_66174"/>
<dbReference type="InterPro" id="IPR050481">
    <property type="entry name" value="UDP-glycosyltransf_plant"/>
</dbReference>
<dbReference type="InterPro" id="IPR035595">
    <property type="entry name" value="UDP_glycos_trans_CS"/>
</dbReference>
<dbReference type="OrthoDB" id="5835829at2759"/>